<evidence type="ECO:0000256" key="4">
    <source>
        <dbReference type="PIRSR" id="PIRSR617453-50"/>
    </source>
</evidence>
<dbReference type="InterPro" id="IPR033753">
    <property type="entry name" value="GCV_H/Fam206"/>
</dbReference>
<dbReference type="EMBL" id="LT558118">
    <property type="protein sequence ID" value="SAM70950.1"/>
    <property type="molecule type" value="Genomic_DNA"/>
</dbReference>
<dbReference type="Pfam" id="PF01597">
    <property type="entry name" value="GCV_H"/>
    <property type="match status" value="1"/>
</dbReference>
<sequence length="166" mass="17684">MLAAIRPCVSLLGRSSVRPATPKSFAGCLLGAGFASSVRINGVQKRFTEEHEWVSLDDATNIGTVGITDYAQKSLGDVVFIELPEAGALVKKGDDIGAVESVKAASDIYAPVSGQIEAVNEKLNSEPSLLNKQPESDGWLCQIKLSNPADFETLLTAEAYQKICEN</sequence>
<gene>
    <name evidence="8" type="ORF">UBRO2_05869</name>
    <name evidence="7" type="ORF">UBRO_00409</name>
</gene>
<dbReference type="PANTHER" id="PTHR11715">
    <property type="entry name" value="GLYCINE CLEAVAGE SYSTEM H PROTEIN"/>
    <property type="match status" value="1"/>
</dbReference>
<dbReference type="EMBL" id="ULHB01000230">
    <property type="protein sequence ID" value="SYW86149.1"/>
    <property type="molecule type" value="Genomic_DNA"/>
</dbReference>
<accession>A0A1K0GJD7</accession>
<dbReference type="GO" id="GO:0005739">
    <property type="term" value="C:mitochondrion"/>
    <property type="evidence" value="ECO:0007669"/>
    <property type="project" value="UniProtKB-SubCell"/>
</dbReference>
<dbReference type="GO" id="GO:0005960">
    <property type="term" value="C:glycine cleavage complex"/>
    <property type="evidence" value="ECO:0007669"/>
    <property type="project" value="UniProtKB-UniRule"/>
</dbReference>
<dbReference type="InterPro" id="IPR017453">
    <property type="entry name" value="GCV_H_sub"/>
</dbReference>
<comment type="subunit">
    <text evidence="5">The glycine cleavage system is composed of four proteins: P, T, L and H.</text>
</comment>
<dbReference type="NCBIfam" id="TIGR00527">
    <property type="entry name" value="gcvH"/>
    <property type="match status" value="1"/>
</dbReference>
<evidence type="ECO:0000313" key="10">
    <source>
        <dbReference type="Proteomes" id="UP000658997"/>
    </source>
</evidence>
<dbReference type="CDD" id="cd06848">
    <property type="entry name" value="GCS_H"/>
    <property type="match status" value="1"/>
</dbReference>
<keyword evidence="10" id="KW-1185">Reference proteome</keyword>
<dbReference type="PANTHER" id="PTHR11715:SF3">
    <property type="entry name" value="GLYCINE CLEAVAGE SYSTEM H PROTEIN-RELATED"/>
    <property type="match status" value="1"/>
</dbReference>
<dbReference type="NCBIfam" id="NF002270">
    <property type="entry name" value="PRK01202.1"/>
    <property type="match status" value="1"/>
</dbReference>
<dbReference type="InterPro" id="IPR000089">
    <property type="entry name" value="Biotin_lipoyl"/>
</dbReference>
<reference evidence="8" key="3">
    <citation type="submission" date="2018-08" db="EMBL/GenBank/DDBJ databases">
        <authorList>
            <person name="Guldener U."/>
        </authorList>
    </citation>
    <scope>NUCLEOTIDE SEQUENCE</scope>
    <source>
        <strain evidence="8">UB2</strain>
    </source>
</reference>
<dbReference type="GO" id="GO:0009249">
    <property type="term" value="P:protein lipoylation"/>
    <property type="evidence" value="ECO:0007669"/>
    <property type="project" value="TreeGrafter"/>
</dbReference>
<keyword evidence="5" id="KW-0496">Mitochondrion</keyword>
<dbReference type="Proteomes" id="UP000179920">
    <property type="component" value="Chromosome II"/>
</dbReference>
<evidence type="ECO:0000256" key="5">
    <source>
        <dbReference type="RuleBase" id="RU364055"/>
    </source>
</evidence>
<comment type="cofactor">
    <cofactor evidence="5">
        <name>(R)-lipoate</name>
        <dbReference type="ChEBI" id="CHEBI:83088"/>
    </cofactor>
    <text evidence="5">Binds 1 lipoyl cofactor covalently.</text>
</comment>
<dbReference type="SUPFAM" id="SSF51230">
    <property type="entry name" value="Single hybrid motif"/>
    <property type="match status" value="1"/>
</dbReference>
<organism evidence="7 9">
    <name type="scientific">Ustilago bromivora</name>
    <dbReference type="NCBI Taxonomy" id="307758"/>
    <lineage>
        <taxon>Eukaryota</taxon>
        <taxon>Fungi</taxon>
        <taxon>Dikarya</taxon>
        <taxon>Basidiomycota</taxon>
        <taxon>Ustilaginomycotina</taxon>
        <taxon>Ustilaginomycetes</taxon>
        <taxon>Ustilaginales</taxon>
        <taxon>Ustilaginaceae</taxon>
        <taxon>Ustilago</taxon>
    </lineage>
</organism>
<comment type="function">
    <text evidence="5">The H protein shuttles the methylamine group of glycine from the P protein to the T protein.</text>
</comment>
<name>A0A1K0GJD7_9BASI</name>
<dbReference type="Proteomes" id="UP000658997">
    <property type="component" value="Unassembled WGS sequence"/>
</dbReference>
<evidence type="ECO:0000259" key="6">
    <source>
        <dbReference type="PROSITE" id="PS50968"/>
    </source>
</evidence>
<dbReference type="AlphaFoldDB" id="A0A1K0GJD7"/>
<keyword evidence="2 4" id="KW-0450">Lipoyl</keyword>
<evidence type="ECO:0000313" key="8">
    <source>
        <dbReference type="EMBL" id="SYW86149.1"/>
    </source>
</evidence>
<evidence type="ECO:0000256" key="1">
    <source>
        <dbReference type="ARBA" id="ARBA00009249"/>
    </source>
</evidence>
<dbReference type="OrthoDB" id="10264154at2759"/>
<dbReference type="InterPro" id="IPR002930">
    <property type="entry name" value="GCV_H"/>
</dbReference>
<feature type="domain" description="Lipoyl-binding" evidence="6">
    <location>
        <begin position="62"/>
        <end position="144"/>
    </location>
</feature>
<proteinExistence type="inferred from homology"/>
<dbReference type="InterPro" id="IPR011053">
    <property type="entry name" value="Single_hybrid_motif"/>
</dbReference>
<evidence type="ECO:0000256" key="3">
    <source>
        <dbReference type="ARBA" id="ARBA00022946"/>
    </source>
</evidence>
<keyword evidence="3 5" id="KW-0809">Transit peptide</keyword>
<dbReference type="GO" id="GO:0019464">
    <property type="term" value="P:glycine decarboxylation via glycine cleavage system"/>
    <property type="evidence" value="ECO:0007669"/>
    <property type="project" value="UniProtKB-UniRule"/>
</dbReference>
<dbReference type="InterPro" id="IPR003016">
    <property type="entry name" value="2-oxoA_DH_lipoyl-BS"/>
</dbReference>
<dbReference type="PROSITE" id="PS00189">
    <property type="entry name" value="LIPOYL"/>
    <property type="match status" value="1"/>
</dbReference>
<dbReference type="Gene3D" id="2.40.50.100">
    <property type="match status" value="1"/>
</dbReference>
<feature type="modified residue" description="N6-lipoyllysine" evidence="4">
    <location>
        <position position="103"/>
    </location>
</feature>
<evidence type="ECO:0000256" key="2">
    <source>
        <dbReference type="ARBA" id="ARBA00022823"/>
    </source>
</evidence>
<comment type="similarity">
    <text evidence="1 5">Belongs to the GcvH family.</text>
</comment>
<protein>
    <recommendedName>
        <fullName evidence="5">Glycine cleavage system H protein</fullName>
    </recommendedName>
</protein>
<evidence type="ECO:0000313" key="7">
    <source>
        <dbReference type="EMBL" id="SAM70950.1"/>
    </source>
</evidence>
<reference evidence="9" key="2">
    <citation type="submission" date="2016-04" db="EMBL/GenBank/DDBJ databases">
        <authorList>
            <person name="Guldener U."/>
            <person name="Guldener U."/>
        </authorList>
    </citation>
    <scope>NUCLEOTIDE SEQUENCE [LARGE SCALE GENOMIC DNA]</scope>
    <source>
        <strain evidence="9">UB2112</strain>
    </source>
</reference>
<dbReference type="PROSITE" id="PS50968">
    <property type="entry name" value="BIOTINYL_LIPOYL"/>
    <property type="match status" value="1"/>
</dbReference>
<dbReference type="HAMAP" id="MF_00272">
    <property type="entry name" value="GcvH"/>
    <property type="match status" value="1"/>
</dbReference>
<reference evidence="7" key="1">
    <citation type="submission" date="2016-04" db="EMBL/GenBank/DDBJ databases">
        <authorList>
            <person name="Evans L.H."/>
            <person name="Alamgir A."/>
            <person name="Owens N."/>
            <person name="Weber N.D."/>
            <person name="Virtaneva K."/>
            <person name="Barbian K."/>
            <person name="Babar A."/>
            <person name="Rosenke K."/>
        </authorList>
    </citation>
    <scope>NUCLEOTIDE SEQUENCE</scope>
    <source>
        <strain evidence="7">UB2112</strain>
    </source>
</reference>
<comment type="subcellular location">
    <subcellularLocation>
        <location evidence="5">Mitochondrion</location>
    </subcellularLocation>
</comment>
<evidence type="ECO:0000313" key="9">
    <source>
        <dbReference type="Proteomes" id="UP000179920"/>
    </source>
</evidence>